<evidence type="ECO:0000259" key="5">
    <source>
        <dbReference type="PROSITE" id="PS50110"/>
    </source>
</evidence>
<dbReference type="Gene3D" id="3.40.50.300">
    <property type="entry name" value="P-loop containing nucleotide triphosphate hydrolases"/>
    <property type="match status" value="1"/>
</dbReference>
<dbReference type="InterPro" id="IPR058031">
    <property type="entry name" value="AAA_lid_NorR"/>
</dbReference>
<feature type="domain" description="Sigma-54 factor interaction" evidence="4">
    <location>
        <begin position="209"/>
        <end position="362"/>
    </location>
</feature>
<dbReference type="Gene3D" id="3.40.50.2300">
    <property type="match status" value="1"/>
</dbReference>
<feature type="modified residue" description="4-aspartylphosphate" evidence="3">
    <location>
        <position position="53"/>
    </location>
</feature>
<dbReference type="CDD" id="cd00156">
    <property type="entry name" value="REC"/>
    <property type="match status" value="1"/>
</dbReference>
<dbReference type="Pfam" id="PF14532">
    <property type="entry name" value="Sigma54_activ_2"/>
    <property type="match status" value="1"/>
</dbReference>
<dbReference type="Pfam" id="PF25601">
    <property type="entry name" value="AAA_lid_14"/>
    <property type="match status" value="1"/>
</dbReference>
<evidence type="ECO:0000256" key="2">
    <source>
        <dbReference type="ARBA" id="ARBA00022840"/>
    </source>
</evidence>
<dbReference type="PROSITE" id="PS50045">
    <property type="entry name" value="SIGMA54_INTERACT_4"/>
    <property type="match status" value="1"/>
</dbReference>
<dbReference type="SUPFAM" id="SSF52540">
    <property type="entry name" value="P-loop containing nucleoside triphosphate hydrolases"/>
    <property type="match status" value="1"/>
</dbReference>
<proteinExistence type="predicted"/>
<dbReference type="PROSITE" id="PS50110">
    <property type="entry name" value="RESPONSE_REGULATORY"/>
    <property type="match status" value="1"/>
</dbReference>
<dbReference type="PANTHER" id="PTHR32071">
    <property type="entry name" value="TRANSCRIPTIONAL REGULATORY PROTEIN"/>
    <property type="match status" value="1"/>
</dbReference>
<evidence type="ECO:0008006" key="8">
    <source>
        <dbReference type="Google" id="ProtNLM"/>
    </source>
</evidence>
<organism evidence="6 7">
    <name type="scientific">Coraliomargarita sinensis</name>
    <dbReference type="NCBI Taxonomy" id="2174842"/>
    <lineage>
        <taxon>Bacteria</taxon>
        <taxon>Pseudomonadati</taxon>
        <taxon>Verrucomicrobiota</taxon>
        <taxon>Opitutia</taxon>
        <taxon>Puniceicoccales</taxon>
        <taxon>Coraliomargaritaceae</taxon>
        <taxon>Coraliomargarita</taxon>
    </lineage>
</organism>
<dbReference type="EMBL" id="QHJQ01000002">
    <property type="protein sequence ID" value="PXA05157.1"/>
    <property type="molecule type" value="Genomic_DNA"/>
</dbReference>
<dbReference type="RefSeq" id="WP_110130158.1">
    <property type="nucleotide sequence ID" value="NZ_QHJQ01000002.1"/>
</dbReference>
<evidence type="ECO:0000256" key="1">
    <source>
        <dbReference type="ARBA" id="ARBA00022741"/>
    </source>
</evidence>
<sequence>MSYSVLILDDDADFNSLLTDIFEQADYIVTSMTDPLEAVEVFKETDYDLVVTDHKMPEMTGAEFMKKIKELRPEVPVIMVSGYLENDTIRELISEGVGGVFLKPLNIFSLLERTGELIAEAKKVENAPQQEDSSEGEGEVDAKLGFSFRSFPCKTGASTTFAERLYSLRNFRSTLTLIGEEGMHYRSICEDIRRFYESDKEQFVYLSPGSFDSTQALSLIQEAKKQGAERVTCVILEIENMSDDQKKLAATLPKGDGDFGDLDLPLRAIYCVSGDLDSLFDEGLIDENLYILMGTAEVRVPPLRECKVDIGVMAQQLVVEMAREKGLAAVPRFEKSARDLFREQPWKGNYEELRGTVRKIMDADPGDVLSLNDVKAAMLVSEGASPRARFESYLSSQQTELVRAAAILFGAERAKVASFFASDVNEVAAKMQ</sequence>
<dbReference type="InterPro" id="IPR011006">
    <property type="entry name" value="CheY-like_superfamily"/>
</dbReference>
<dbReference type="GO" id="GO:0000160">
    <property type="term" value="P:phosphorelay signal transduction system"/>
    <property type="evidence" value="ECO:0007669"/>
    <property type="project" value="InterPro"/>
</dbReference>
<dbReference type="AlphaFoldDB" id="A0A317ZLW2"/>
<evidence type="ECO:0000259" key="4">
    <source>
        <dbReference type="PROSITE" id="PS50045"/>
    </source>
</evidence>
<keyword evidence="3" id="KW-0597">Phosphoprotein</keyword>
<keyword evidence="2" id="KW-0067">ATP-binding</keyword>
<gene>
    <name evidence="6" type="ORF">DDZ13_04135</name>
</gene>
<dbReference type="InterPro" id="IPR027417">
    <property type="entry name" value="P-loop_NTPase"/>
</dbReference>
<dbReference type="GO" id="GO:0006355">
    <property type="term" value="P:regulation of DNA-templated transcription"/>
    <property type="evidence" value="ECO:0007669"/>
    <property type="project" value="InterPro"/>
</dbReference>
<evidence type="ECO:0000313" key="6">
    <source>
        <dbReference type="EMBL" id="PXA05157.1"/>
    </source>
</evidence>
<reference evidence="6 7" key="1">
    <citation type="submission" date="2018-05" db="EMBL/GenBank/DDBJ databases">
        <title>Coraliomargarita sinensis sp. nov., isolated from a marine solar saltern.</title>
        <authorList>
            <person name="Zhou L.Y."/>
        </authorList>
    </citation>
    <scope>NUCLEOTIDE SEQUENCE [LARGE SCALE GENOMIC DNA]</scope>
    <source>
        <strain evidence="6 7">WN38</strain>
    </source>
</reference>
<dbReference type="Pfam" id="PF00072">
    <property type="entry name" value="Response_reg"/>
    <property type="match status" value="1"/>
</dbReference>
<evidence type="ECO:0000256" key="3">
    <source>
        <dbReference type="PROSITE-ProRule" id="PRU00169"/>
    </source>
</evidence>
<dbReference type="SMART" id="SM00448">
    <property type="entry name" value="REC"/>
    <property type="match status" value="1"/>
</dbReference>
<evidence type="ECO:0000313" key="7">
    <source>
        <dbReference type="Proteomes" id="UP000247099"/>
    </source>
</evidence>
<dbReference type="InterPro" id="IPR001789">
    <property type="entry name" value="Sig_transdc_resp-reg_receiver"/>
</dbReference>
<keyword evidence="7" id="KW-1185">Reference proteome</keyword>
<dbReference type="OrthoDB" id="186067at2"/>
<feature type="domain" description="Response regulatory" evidence="5">
    <location>
        <begin position="4"/>
        <end position="118"/>
    </location>
</feature>
<protein>
    <recommendedName>
        <fullName evidence="8">Response regulatory domain-containing protein</fullName>
    </recommendedName>
</protein>
<comment type="caution">
    <text evidence="6">The sequence shown here is derived from an EMBL/GenBank/DDBJ whole genome shotgun (WGS) entry which is preliminary data.</text>
</comment>
<accession>A0A317ZLW2</accession>
<dbReference type="Proteomes" id="UP000247099">
    <property type="component" value="Unassembled WGS sequence"/>
</dbReference>
<dbReference type="SUPFAM" id="SSF52172">
    <property type="entry name" value="CheY-like"/>
    <property type="match status" value="1"/>
</dbReference>
<dbReference type="InterPro" id="IPR002078">
    <property type="entry name" value="Sigma_54_int"/>
</dbReference>
<keyword evidence="1" id="KW-0547">Nucleotide-binding</keyword>
<dbReference type="InParanoid" id="A0A317ZLW2"/>
<dbReference type="Gene3D" id="1.10.8.60">
    <property type="match status" value="1"/>
</dbReference>
<name>A0A317ZLW2_9BACT</name>
<dbReference type="GO" id="GO:0005524">
    <property type="term" value="F:ATP binding"/>
    <property type="evidence" value="ECO:0007669"/>
    <property type="project" value="UniProtKB-KW"/>
</dbReference>